<gene>
    <name evidence="1" type="ORF">A1Q1_01098</name>
</gene>
<sequence length="176" mass="18634">MPPKKEPQPKTLNPEFLANTNFPAAASTYAALMTALIAHSEPSCDCGTPHPPISSSGRIESALAKKWVSLTKAVNVGLSHVPAGTIKSADTLIPSLHKIFGQALEETNVKVCPWRGCDASTVDAAVYAQHLADEHGKATKCEVEDDLGFCGLSLVGYSVHAHLELKHGLIATKAKK</sequence>
<name>J6F3D6_TRIAS</name>
<organism evidence="1 2">
    <name type="scientific">Trichosporon asahii var. asahii (strain ATCC 90039 / CBS 2479 / JCM 2466 / KCTC 7840 / NBRC 103889/ NCYC 2677 / UAMH 7654)</name>
    <name type="common">Yeast</name>
    <dbReference type="NCBI Taxonomy" id="1186058"/>
    <lineage>
        <taxon>Eukaryota</taxon>
        <taxon>Fungi</taxon>
        <taxon>Dikarya</taxon>
        <taxon>Basidiomycota</taxon>
        <taxon>Agaricomycotina</taxon>
        <taxon>Tremellomycetes</taxon>
        <taxon>Trichosporonales</taxon>
        <taxon>Trichosporonaceae</taxon>
        <taxon>Trichosporon</taxon>
    </lineage>
</organism>
<evidence type="ECO:0000313" key="1">
    <source>
        <dbReference type="EMBL" id="EJT49742.1"/>
    </source>
</evidence>
<comment type="caution">
    <text evidence="1">The sequence shown here is derived from an EMBL/GenBank/DDBJ whole genome shotgun (WGS) entry which is preliminary data.</text>
</comment>
<dbReference type="KEGG" id="tasa:A1Q1_01098"/>
<dbReference type="EMBL" id="ALBS01000158">
    <property type="protein sequence ID" value="EJT49742.1"/>
    <property type="molecule type" value="Genomic_DNA"/>
</dbReference>
<protein>
    <submittedName>
        <fullName evidence="1">Uncharacterized protein</fullName>
    </submittedName>
</protein>
<dbReference type="AlphaFoldDB" id="J6F3D6"/>
<accession>J6F3D6</accession>
<dbReference type="Proteomes" id="UP000002748">
    <property type="component" value="Unassembled WGS sequence"/>
</dbReference>
<dbReference type="VEuPathDB" id="FungiDB:A1Q1_01098"/>
<dbReference type="RefSeq" id="XP_014180854.1">
    <property type="nucleotide sequence ID" value="XM_014325379.1"/>
</dbReference>
<proteinExistence type="predicted"/>
<reference evidence="1 2" key="1">
    <citation type="journal article" date="2012" name="Eukaryot. Cell">
        <title>Draft genome sequence of CBS 2479, the standard type strain of Trichosporon asahii.</title>
        <authorList>
            <person name="Yang R.Y."/>
            <person name="Li H.T."/>
            <person name="Zhu H."/>
            <person name="Zhou G.P."/>
            <person name="Wang M."/>
            <person name="Wang L."/>
        </authorList>
    </citation>
    <scope>NUCLEOTIDE SEQUENCE [LARGE SCALE GENOMIC DNA]</scope>
    <source>
        <strain evidence="2">ATCC 90039 / CBS 2479 / JCM 2466 / KCTC 7840 / NCYC 2677 / UAMH 7654</strain>
    </source>
</reference>
<evidence type="ECO:0000313" key="2">
    <source>
        <dbReference type="Proteomes" id="UP000002748"/>
    </source>
</evidence>
<dbReference type="GeneID" id="25984612"/>
<dbReference type="HOGENOM" id="CLU_1526245_0_0_1"/>